<name>A0A7S1C4C6_9STRA</name>
<keyword evidence="1" id="KW-0472">Membrane</keyword>
<feature type="transmembrane region" description="Helical" evidence="1">
    <location>
        <begin position="137"/>
        <end position="154"/>
    </location>
</feature>
<reference evidence="2" key="1">
    <citation type="submission" date="2021-01" db="EMBL/GenBank/DDBJ databases">
        <authorList>
            <person name="Corre E."/>
            <person name="Pelletier E."/>
            <person name="Niang G."/>
            <person name="Scheremetjew M."/>
            <person name="Finn R."/>
            <person name="Kale V."/>
            <person name="Holt S."/>
            <person name="Cochrane G."/>
            <person name="Meng A."/>
            <person name="Brown T."/>
            <person name="Cohen L."/>
        </authorList>
    </citation>
    <scope>NUCLEOTIDE SEQUENCE</scope>
    <source>
        <strain evidence="2">Ms1</strain>
    </source>
</reference>
<feature type="transmembrane region" description="Helical" evidence="1">
    <location>
        <begin position="189"/>
        <end position="211"/>
    </location>
</feature>
<proteinExistence type="predicted"/>
<evidence type="ECO:0000313" key="2">
    <source>
        <dbReference type="EMBL" id="CAD8908021.1"/>
    </source>
</evidence>
<sequence>MTLSVADAGFAAASFAVCVVAGLIAKRATSRPLESVGGSPRYTWRVGLAFQAVVFPLVVAAAYWSWRASPSSWLSHGWHTDALLGGDGASLATRLPLPAAVAEAMPFGSHRPFERLFCYIMLGYFMKDIMTPMDAVFVLHHVVSIATIVAVMAMPEGVGYFVSTAMALEVGSGILSWKNLKPTPWRWDVCVGVCTASNLAGMVLLLMFFTSPGEVDIMRGTLVFVGAALIIVRQLIAMSEWVDARWRSPVAGAAAVAAADAAAATVKAHAQ</sequence>
<protein>
    <recommendedName>
        <fullName evidence="3">TLC domain-containing protein</fullName>
    </recommendedName>
</protein>
<feature type="transmembrane region" description="Helical" evidence="1">
    <location>
        <begin position="160"/>
        <end position="177"/>
    </location>
</feature>
<feature type="transmembrane region" description="Helical" evidence="1">
    <location>
        <begin position="6"/>
        <end position="25"/>
    </location>
</feature>
<evidence type="ECO:0000256" key="1">
    <source>
        <dbReference type="SAM" id="Phobius"/>
    </source>
</evidence>
<gene>
    <name evidence="2" type="ORF">BSP0115_LOCUS1218</name>
</gene>
<organism evidence="2">
    <name type="scientific">Bicosoecida sp. CB-2014</name>
    <dbReference type="NCBI Taxonomy" id="1486930"/>
    <lineage>
        <taxon>Eukaryota</taxon>
        <taxon>Sar</taxon>
        <taxon>Stramenopiles</taxon>
        <taxon>Bigyra</taxon>
        <taxon>Opalozoa</taxon>
        <taxon>Bicosoecida</taxon>
    </lineage>
</organism>
<feature type="transmembrane region" description="Helical" evidence="1">
    <location>
        <begin position="217"/>
        <end position="236"/>
    </location>
</feature>
<keyword evidence="1" id="KW-1133">Transmembrane helix</keyword>
<accession>A0A7S1C4C6</accession>
<evidence type="ECO:0008006" key="3">
    <source>
        <dbReference type="Google" id="ProtNLM"/>
    </source>
</evidence>
<feature type="transmembrane region" description="Helical" evidence="1">
    <location>
        <begin position="46"/>
        <end position="66"/>
    </location>
</feature>
<keyword evidence="1" id="KW-0812">Transmembrane</keyword>
<dbReference type="AlphaFoldDB" id="A0A7S1C4C6"/>
<dbReference type="EMBL" id="HBFS01001742">
    <property type="protein sequence ID" value="CAD8908021.1"/>
    <property type="molecule type" value="Transcribed_RNA"/>
</dbReference>